<dbReference type="EMBL" id="CP133270">
    <property type="protein sequence ID" value="WVX66419.1"/>
    <property type="molecule type" value="Genomic_DNA"/>
</dbReference>
<dbReference type="SUPFAM" id="SSF51905">
    <property type="entry name" value="FAD/NAD(P)-binding domain"/>
    <property type="match status" value="1"/>
</dbReference>
<evidence type="ECO:0000256" key="5">
    <source>
        <dbReference type="ARBA" id="ARBA00023002"/>
    </source>
</evidence>
<dbReference type="Gene3D" id="3.30.390.30">
    <property type="match status" value="1"/>
</dbReference>
<dbReference type="Proteomes" id="UP001330434">
    <property type="component" value="Chromosome"/>
</dbReference>
<reference evidence="13 14" key="1">
    <citation type="journal article" date="2024" name="Environ. Microbiol.">
        <title>Novel evolutionary insights on the interactions of the Holosporales (Alphaproteobacteria) with eukaryotic hosts from comparative genomics.</title>
        <authorList>
            <person name="Giovannini M."/>
            <person name="Petroni G."/>
            <person name="Castelli M."/>
        </authorList>
    </citation>
    <scope>NUCLEOTIDE SEQUENCE [LARGE SCALE GENOMIC DNA]</scope>
    <source>
        <strain evidence="13 14">US_Bl 15I1</strain>
    </source>
</reference>
<dbReference type="InterPro" id="IPR006258">
    <property type="entry name" value="Lipoamide_DH"/>
</dbReference>
<evidence type="ECO:0000256" key="10">
    <source>
        <dbReference type="RuleBase" id="RU003692"/>
    </source>
</evidence>
<dbReference type="PRINTS" id="PR00411">
    <property type="entry name" value="PNDRDTASEI"/>
</dbReference>
<evidence type="ECO:0000256" key="9">
    <source>
        <dbReference type="ARBA" id="ARBA00049187"/>
    </source>
</evidence>
<keyword evidence="4 10" id="KW-0274">FAD</keyword>
<feature type="domain" description="Pyridine nucleotide-disulphide oxidoreductase dimerisation" evidence="11">
    <location>
        <begin position="350"/>
        <end position="459"/>
    </location>
</feature>
<dbReference type="SUPFAM" id="SSF55424">
    <property type="entry name" value="FAD/NAD-linked reductases, dimerisation (C-terminal) domain"/>
    <property type="match status" value="1"/>
</dbReference>
<evidence type="ECO:0000256" key="8">
    <source>
        <dbReference type="ARBA" id="ARBA00023284"/>
    </source>
</evidence>
<dbReference type="PROSITE" id="PS00076">
    <property type="entry name" value="PYRIDINE_REDOX_1"/>
    <property type="match status" value="1"/>
</dbReference>
<dbReference type="NCBIfam" id="TIGR01350">
    <property type="entry name" value="lipoamide_DH"/>
    <property type="match status" value="1"/>
</dbReference>
<comment type="miscellaneous">
    <text evidence="10">The active site is a redox-active disulfide bond.</text>
</comment>
<dbReference type="PRINTS" id="PR00368">
    <property type="entry name" value="FADPNR"/>
</dbReference>
<dbReference type="InterPro" id="IPR004099">
    <property type="entry name" value="Pyr_nucl-diS_OxRdtase_dimer"/>
</dbReference>
<keyword evidence="5 10" id="KW-0560">Oxidoreductase</keyword>
<organism evidence="13 14">
    <name type="scientific">Candidatus Bealeia paramacronuclearis</name>
    <dbReference type="NCBI Taxonomy" id="1921001"/>
    <lineage>
        <taxon>Bacteria</taxon>
        <taxon>Pseudomonadati</taxon>
        <taxon>Pseudomonadota</taxon>
        <taxon>Alphaproteobacteria</taxon>
        <taxon>Holosporales</taxon>
        <taxon>Holosporaceae</taxon>
        <taxon>Candidatus Bealeia</taxon>
    </lineage>
</organism>
<dbReference type="EC" id="1.8.1.4" evidence="2 10"/>
<accession>A0ABZ2C647</accession>
<evidence type="ECO:0000256" key="4">
    <source>
        <dbReference type="ARBA" id="ARBA00022827"/>
    </source>
</evidence>
<dbReference type="RefSeq" id="WP_331255291.1">
    <property type="nucleotide sequence ID" value="NZ_CP133270.1"/>
</dbReference>
<evidence type="ECO:0000259" key="12">
    <source>
        <dbReference type="Pfam" id="PF07992"/>
    </source>
</evidence>
<dbReference type="Gene3D" id="3.50.50.60">
    <property type="entry name" value="FAD/NAD(P)-binding domain"/>
    <property type="match status" value="2"/>
</dbReference>
<feature type="domain" description="FAD/NAD(P)-binding" evidence="12">
    <location>
        <begin position="7"/>
        <end position="331"/>
    </location>
</feature>
<dbReference type="Pfam" id="PF02852">
    <property type="entry name" value="Pyr_redox_dim"/>
    <property type="match status" value="1"/>
</dbReference>
<dbReference type="PIRSF" id="PIRSF000350">
    <property type="entry name" value="Mercury_reductase_MerA"/>
    <property type="match status" value="1"/>
</dbReference>
<proteinExistence type="inferred from homology"/>
<comment type="similarity">
    <text evidence="1 10">Belongs to the class-I pyridine nucleotide-disulfide oxidoreductase family.</text>
</comment>
<dbReference type="InterPro" id="IPR001100">
    <property type="entry name" value="Pyr_nuc-diS_OxRdtase"/>
</dbReference>
<keyword evidence="6 10" id="KW-0520">NAD</keyword>
<dbReference type="InterPro" id="IPR016156">
    <property type="entry name" value="FAD/NAD-linked_Rdtase_dimer_sf"/>
</dbReference>
<dbReference type="InterPro" id="IPR023753">
    <property type="entry name" value="FAD/NAD-binding_dom"/>
</dbReference>
<dbReference type="Pfam" id="PF07992">
    <property type="entry name" value="Pyr_redox_2"/>
    <property type="match status" value="1"/>
</dbReference>
<keyword evidence="8 10" id="KW-0676">Redox-active center</keyword>
<protein>
    <recommendedName>
        <fullName evidence="2 10">Dihydrolipoyl dehydrogenase</fullName>
        <ecNumber evidence="2 10">1.8.1.4</ecNumber>
    </recommendedName>
</protein>
<dbReference type="InterPro" id="IPR012999">
    <property type="entry name" value="Pyr_OxRdtase_I_AS"/>
</dbReference>
<comment type="catalytic activity">
    <reaction evidence="9 10">
        <text>N(6)-[(R)-dihydrolipoyl]-L-lysyl-[protein] + NAD(+) = N(6)-[(R)-lipoyl]-L-lysyl-[protein] + NADH + H(+)</text>
        <dbReference type="Rhea" id="RHEA:15045"/>
        <dbReference type="Rhea" id="RHEA-COMP:10474"/>
        <dbReference type="Rhea" id="RHEA-COMP:10475"/>
        <dbReference type="ChEBI" id="CHEBI:15378"/>
        <dbReference type="ChEBI" id="CHEBI:57540"/>
        <dbReference type="ChEBI" id="CHEBI:57945"/>
        <dbReference type="ChEBI" id="CHEBI:83099"/>
        <dbReference type="ChEBI" id="CHEBI:83100"/>
        <dbReference type="EC" id="1.8.1.4"/>
    </reaction>
</comment>
<keyword evidence="7" id="KW-1015">Disulfide bond</keyword>
<evidence type="ECO:0000256" key="7">
    <source>
        <dbReference type="ARBA" id="ARBA00023157"/>
    </source>
</evidence>
<comment type="cofactor">
    <cofactor evidence="10">
        <name>FAD</name>
        <dbReference type="ChEBI" id="CHEBI:57692"/>
    </cofactor>
    <text evidence="10">Binds 1 FAD per subunit.</text>
</comment>
<evidence type="ECO:0000256" key="1">
    <source>
        <dbReference type="ARBA" id="ARBA00007532"/>
    </source>
</evidence>
<name>A0ABZ2C647_9PROT</name>
<keyword evidence="3 10" id="KW-0285">Flavoprotein</keyword>
<dbReference type="InterPro" id="IPR036188">
    <property type="entry name" value="FAD/NAD-bd_sf"/>
</dbReference>
<dbReference type="PANTHER" id="PTHR22912:SF151">
    <property type="entry name" value="DIHYDROLIPOYL DEHYDROGENASE, MITOCHONDRIAL"/>
    <property type="match status" value="1"/>
</dbReference>
<gene>
    <name evidence="13" type="ORF">Bealeia1_00597</name>
</gene>
<keyword evidence="14" id="KW-1185">Reference proteome</keyword>
<evidence type="ECO:0000313" key="13">
    <source>
        <dbReference type="EMBL" id="WVX66419.1"/>
    </source>
</evidence>
<dbReference type="InterPro" id="IPR050151">
    <property type="entry name" value="Class-I_Pyr_Nuc-Dis_Oxidored"/>
</dbReference>
<evidence type="ECO:0000256" key="3">
    <source>
        <dbReference type="ARBA" id="ARBA00022630"/>
    </source>
</evidence>
<evidence type="ECO:0000259" key="11">
    <source>
        <dbReference type="Pfam" id="PF02852"/>
    </source>
</evidence>
<evidence type="ECO:0000256" key="6">
    <source>
        <dbReference type="ARBA" id="ARBA00023027"/>
    </source>
</evidence>
<dbReference type="PANTHER" id="PTHR22912">
    <property type="entry name" value="DISULFIDE OXIDOREDUCTASE"/>
    <property type="match status" value="1"/>
</dbReference>
<evidence type="ECO:0000256" key="2">
    <source>
        <dbReference type="ARBA" id="ARBA00012608"/>
    </source>
</evidence>
<evidence type="ECO:0000313" key="14">
    <source>
        <dbReference type="Proteomes" id="UP001330434"/>
    </source>
</evidence>
<sequence length="469" mass="49548">MAQHQADLVIVGGGPGGYVAAIKAAQLGLQVICVEKREGLGGTCLNVGCIPSKALLESSHKFEEVQHGLSAHGINVGKIELDLKELLARKTKVVEDLVKGIDFLFKKNKVTRILGEGRIVSSTQVAVKLNNGGEDVIDTKRIVIATGSESAVMPGIEIDEEIIVTSTGALSLKKVPKTMVVVGGGYIGLEMGSVWRRLGSEVTIIEYMDRIVPTMDHEVGNALMKTLAKQGLKFKLSTKVLEIKAKKDHAVLKISPAQGGAEEEIKTDVVLIATGRKPYIKGLGVEALGLQMNERGTIAVNAHYETSVPGIYAIGDVIPGPMLAHKAEEEGVAVAEHIAGKVGHVNYGVIPAVIFTSPEVATVGATEEELKAQGIAYRVGKFPFVANSRAKAIGETEGFVKILADQNFDRILGCHIIGPDAGTMIAEIAVAMEFGGSAEDVARTCHAHPTLSEAVKEAALAVEIGAIHM</sequence>